<dbReference type="RefSeq" id="WP_005326375.1">
    <property type="nucleotide sequence ID" value="NZ_GL542882.1"/>
</dbReference>
<dbReference type="Gene3D" id="2.60.40.3930">
    <property type="match status" value="2"/>
</dbReference>
<keyword evidence="4" id="KW-1185">Reference proteome</keyword>
<evidence type="ECO:0000259" key="2">
    <source>
        <dbReference type="Pfam" id="PF18202"/>
    </source>
</evidence>
<dbReference type="HOGENOM" id="CLU_569284_0_0_11"/>
<feature type="domain" description="T-Q ester bond containing" evidence="2">
    <location>
        <begin position="286"/>
        <end position="411"/>
    </location>
</feature>
<proteinExistence type="predicted"/>
<dbReference type="Proteomes" id="UP000003020">
    <property type="component" value="Unassembled WGS sequence"/>
</dbReference>
<protein>
    <recommendedName>
        <fullName evidence="2">T-Q ester bond containing domain-containing protein</fullName>
    </recommendedName>
</protein>
<feature type="compositionally biased region" description="Basic and acidic residues" evidence="1">
    <location>
        <begin position="397"/>
        <end position="407"/>
    </location>
</feature>
<feature type="domain" description="T-Q ester bond containing" evidence="2">
    <location>
        <begin position="418"/>
        <end position="479"/>
    </location>
</feature>
<feature type="region of interest" description="Disordered" evidence="1">
    <location>
        <begin position="382"/>
        <end position="407"/>
    </location>
</feature>
<evidence type="ECO:0000256" key="1">
    <source>
        <dbReference type="SAM" id="MobiDB-lite"/>
    </source>
</evidence>
<dbReference type="InterPro" id="IPR041100">
    <property type="entry name" value="TQ"/>
</dbReference>
<comment type="caution">
    <text evidence="3">The sequence shown here is derived from an EMBL/GenBank/DDBJ whole genome shotgun (WGS) entry which is preliminary data.</text>
</comment>
<dbReference type="OrthoDB" id="2676146at2"/>
<accession>E2S0S4</accession>
<evidence type="ECO:0000313" key="4">
    <source>
        <dbReference type="Proteomes" id="UP000003020"/>
    </source>
</evidence>
<name>E2S0S4_9CORY</name>
<feature type="non-terminal residue" evidence="3">
    <location>
        <position position="480"/>
    </location>
</feature>
<gene>
    <name evidence="3" type="ORF">HMPREF0305_10126</name>
</gene>
<dbReference type="Pfam" id="PF18202">
    <property type="entry name" value="TQ"/>
    <property type="match status" value="2"/>
</dbReference>
<evidence type="ECO:0000313" key="3">
    <source>
        <dbReference type="EMBL" id="EFQ81720.1"/>
    </source>
</evidence>
<reference evidence="3 4" key="1">
    <citation type="submission" date="2010-08" db="EMBL/GenBank/DDBJ databases">
        <authorList>
            <person name="Muzny D."/>
            <person name="Qin X."/>
            <person name="Buhay C."/>
            <person name="Dugan-Rocha S."/>
            <person name="Ding Y."/>
            <person name="Chen G."/>
            <person name="Hawes A."/>
            <person name="Holder M."/>
            <person name="Jhangiani S."/>
            <person name="Johnson A."/>
            <person name="Khan Z."/>
            <person name="Li Z."/>
            <person name="Liu W."/>
            <person name="Liu X."/>
            <person name="Perez L."/>
            <person name="Shen H."/>
            <person name="Wang Q."/>
            <person name="Watt J."/>
            <person name="Xi L."/>
            <person name="Xin Y."/>
            <person name="Zhou J."/>
            <person name="Deng J."/>
            <person name="Jiang H."/>
            <person name="Liu Y."/>
            <person name="Qu J."/>
            <person name="Song X.-Z."/>
            <person name="Zhang L."/>
            <person name="Villasana D."/>
            <person name="Johnson A."/>
            <person name="Liu J."/>
            <person name="Liyanage D."/>
            <person name="Lorensuhewa L."/>
            <person name="Robinson T."/>
            <person name="Song A."/>
            <person name="Song B.-B."/>
            <person name="Dinh H."/>
            <person name="Thornton R."/>
            <person name="Coyle M."/>
            <person name="Francisco L."/>
            <person name="Jackson L."/>
            <person name="Javaid M."/>
            <person name="Korchina V."/>
            <person name="Kovar C."/>
            <person name="Mata R."/>
            <person name="Mathew T."/>
            <person name="Ngo R."/>
            <person name="Nguyen L."/>
            <person name="Nguyen N."/>
            <person name="Okwuonu G."/>
            <person name="Ongeri F."/>
            <person name="Pham C."/>
            <person name="Simmons D."/>
            <person name="Wilczek-Boney K."/>
            <person name="Hale W."/>
            <person name="Jakkamsetti A."/>
            <person name="Pham P."/>
            <person name="Ruth R."/>
            <person name="San Lucas F."/>
            <person name="Warren J."/>
            <person name="Zhang J."/>
            <person name="Zhao Z."/>
            <person name="Zhou C."/>
            <person name="Zhu D."/>
            <person name="Lee S."/>
            <person name="Bess C."/>
            <person name="Blankenburg K."/>
            <person name="Forbes L."/>
            <person name="Fu Q."/>
            <person name="Gubbala S."/>
            <person name="Hirani K."/>
            <person name="Jayaseelan J.C."/>
            <person name="Lara F."/>
            <person name="Munidasa M."/>
            <person name="Palculict T."/>
            <person name="Patil S."/>
            <person name="Pu L.-L."/>
            <person name="Saada N."/>
            <person name="Tang L."/>
            <person name="Weissenberger G."/>
            <person name="Zhu Y."/>
            <person name="Hemphill L."/>
            <person name="Shang Y."/>
            <person name="Youmans B."/>
            <person name="Ayvaz T."/>
            <person name="Ross M."/>
            <person name="Santibanez J."/>
            <person name="Aqrawi P."/>
            <person name="Gross S."/>
            <person name="Joshi V."/>
            <person name="Fowler G."/>
            <person name="Nazareth L."/>
            <person name="Reid J."/>
            <person name="Worley K."/>
            <person name="Petrosino J."/>
            <person name="Highlander S."/>
            <person name="Gibbs R."/>
        </authorList>
    </citation>
    <scope>NUCLEOTIDE SEQUENCE [LARGE SCALE GENOMIC DNA]</scope>
    <source>
        <strain evidence="3 4">ATCC 33035</strain>
    </source>
</reference>
<dbReference type="eggNOG" id="COG4932">
    <property type="taxonomic scope" value="Bacteria"/>
</dbReference>
<feature type="compositionally biased region" description="Polar residues" evidence="1">
    <location>
        <begin position="251"/>
        <end position="260"/>
    </location>
</feature>
<organism evidence="3 4">
    <name type="scientific">Corynebacterium pseudogenitalium ATCC 33035</name>
    <dbReference type="NCBI Taxonomy" id="525264"/>
    <lineage>
        <taxon>Bacteria</taxon>
        <taxon>Bacillati</taxon>
        <taxon>Actinomycetota</taxon>
        <taxon>Actinomycetes</taxon>
        <taxon>Mycobacteriales</taxon>
        <taxon>Corynebacteriaceae</taxon>
        <taxon>Corynebacterium</taxon>
    </lineage>
</organism>
<dbReference type="EMBL" id="ABYQ02000002">
    <property type="protein sequence ID" value="EFQ81720.1"/>
    <property type="molecule type" value="Genomic_DNA"/>
</dbReference>
<dbReference type="NCBIfam" id="NF033903">
    <property type="entry name" value="VaFE_rpt"/>
    <property type="match status" value="2"/>
</dbReference>
<sequence length="480" mass="51598">MDISRRLPRKRWTLVTAILATVAVIAALLTVPLNNASAAEPKDFKPNTTLGNEAKKGVTDTSTWPVDYKWGFLVWAGKPTAHGPNGGGDENNDVGWAWCIQPNDHIPLETTESYLKANATRLKYDKQYHNAVINLGRKMESAAVQGDSASAARYYVYLLAFLETSQIAKMQVIGTIRNNEDQYYVNNSTGEKGKAFPGVEASDKWSDEFTELTGYKIEGEVDGGRFNPLTFVKDHDIEEQPADAYITVVHPNNNPKSGAQTIMPVDQPGLPDENGGSGSNPSTKTPSIKTKAEFAEGSVRVVNGAVVTDTVTYEGLVPGKKYHLDATLMSKDGETELGTGEAEFTAAESGSGSTKVDITVKNAEQPVDAAVAFEELTSVEVNADGDETPGNETPNKIAEHKNPEDKAQTVTSKKTLTPSIKTKAEFAEGSVRVVNGAVVTDTVTYEGLVPGKKYHLDATLMSKDGETELGTGEAEFTAAE</sequence>
<feature type="region of interest" description="Disordered" evidence="1">
    <location>
        <begin position="251"/>
        <end position="287"/>
    </location>
</feature>
<dbReference type="AlphaFoldDB" id="E2S0S4"/>